<feature type="chain" id="PRO_5027052026" description="TonB C-terminal domain-containing protein" evidence="1">
    <location>
        <begin position="22"/>
        <end position="132"/>
    </location>
</feature>
<dbReference type="InterPro" id="IPR051045">
    <property type="entry name" value="TonB-dependent_transducer"/>
</dbReference>
<keyword evidence="4" id="KW-1185">Reference proteome</keyword>
<comment type="caution">
    <text evidence="3">The sequence shown here is derived from an EMBL/GenBank/DDBJ whole genome shotgun (WGS) entry which is preliminary data.</text>
</comment>
<accession>A0A6N9NMT8</accession>
<dbReference type="GO" id="GO:0098797">
    <property type="term" value="C:plasma membrane protein complex"/>
    <property type="evidence" value="ECO:0007669"/>
    <property type="project" value="TreeGrafter"/>
</dbReference>
<evidence type="ECO:0000313" key="4">
    <source>
        <dbReference type="Proteomes" id="UP000470771"/>
    </source>
</evidence>
<feature type="domain" description="TonB C-terminal" evidence="2">
    <location>
        <begin position="67"/>
        <end position="132"/>
    </location>
</feature>
<proteinExistence type="predicted"/>
<organism evidence="3 4">
    <name type="scientific">Acidiluteibacter ferrifornacis</name>
    <dbReference type="NCBI Taxonomy" id="2692424"/>
    <lineage>
        <taxon>Bacteria</taxon>
        <taxon>Pseudomonadati</taxon>
        <taxon>Bacteroidota</taxon>
        <taxon>Flavobacteriia</taxon>
        <taxon>Flavobacteriales</taxon>
        <taxon>Cryomorphaceae</taxon>
        <taxon>Acidiluteibacter</taxon>
    </lineage>
</organism>
<protein>
    <recommendedName>
        <fullName evidence="2">TonB C-terminal domain-containing protein</fullName>
    </recommendedName>
</protein>
<sequence length="132" mass="14637">MKKIGILLVIILLAFSSFCQSNVPEEIEQTFTIVEQMPLFDGATTQEESTQKVMNYIEQKAEASGVTEKGNVFVNVTIDSEGKVTNANILRGLSDETNNVAITIINSMTTWKPGFQRGKAVDVIMNFVVRFN</sequence>
<dbReference type="InterPro" id="IPR037682">
    <property type="entry name" value="TonB_C"/>
</dbReference>
<evidence type="ECO:0000256" key="1">
    <source>
        <dbReference type="SAM" id="SignalP"/>
    </source>
</evidence>
<dbReference type="Pfam" id="PF03544">
    <property type="entry name" value="TonB_C"/>
    <property type="match status" value="1"/>
</dbReference>
<dbReference type="GO" id="GO:0055085">
    <property type="term" value="P:transmembrane transport"/>
    <property type="evidence" value="ECO:0007669"/>
    <property type="project" value="InterPro"/>
</dbReference>
<dbReference type="GO" id="GO:0031992">
    <property type="term" value="F:energy transducer activity"/>
    <property type="evidence" value="ECO:0007669"/>
    <property type="project" value="TreeGrafter"/>
</dbReference>
<evidence type="ECO:0000259" key="2">
    <source>
        <dbReference type="Pfam" id="PF03544"/>
    </source>
</evidence>
<dbReference type="AlphaFoldDB" id="A0A6N9NMT8"/>
<reference evidence="3 4" key="1">
    <citation type="submission" date="2019-12" db="EMBL/GenBank/DDBJ databases">
        <authorList>
            <person name="Zhao J."/>
        </authorList>
    </citation>
    <scope>NUCLEOTIDE SEQUENCE [LARGE SCALE GENOMIC DNA]</scope>
    <source>
        <strain evidence="3 4">S-15</strain>
    </source>
</reference>
<dbReference type="Gene3D" id="3.30.1150.10">
    <property type="match status" value="1"/>
</dbReference>
<dbReference type="PANTHER" id="PTHR33446:SF2">
    <property type="entry name" value="PROTEIN TONB"/>
    <property type="match status" value="1"/>
</dbReference>
<name>A0A6N9NMT8_9FLAO</name>
<dbReference type="Proteomes" id="UP000470771">
    <property type="component" value="Unassembled WGS sequence"/>
</dbReference>
<evidence type="ECO:0000313" key="3">
    <source>
        <dbReference type="EMBL" id="NBG67202.1"/>
    </source>
</evidence>
<dbReference type="PANTHER" id="PTHR33446">
    <property type="entry name" value="PROTEIN TONB-RELATED"/>
    <property type="match status" value="1"/>
</dbReference>
<keyword evidence="1" id="KW-0732">Signal</keyword>
<feature type="signal peptide" evidence="1">
    <location>
        <begin position="1"/>
        <end position="21"/>
    </location>
</feature>
<dbReference type="EMBL" id="WWNE01000014">
    <property type="protein sequence ID" value="NBG67202.1"/>
    <property type="molecule type" value="Genomic_DNA"/>
</dbReference>
<gene>
    <name evidence="3" type="ORF">GQN54_13815</name>
</gene>
<dbReference type="SUPFAM" id="SSF74653">
    <property type="entry name" value="TolA/TonB C-terminal domain"/>
    <property type="match status" value="1"/>
</dbReference>
<dbReference type="RefSeq" id="WP_160634159.1">
    <property type="nucleotide sequence ID" value="NZ_WWNE01000014.1"/>
</dbReference>